<dbReference type="OrthoDB" id="50443at2157"/>
<dbReference type="STRING" id="1457250.GCA_000755225_01148"/>
<dbReference type="RefSeq" id="WP_049995060.1">
    <property type="nucleotide sequence ID" value="NZ_CP031310.1"/>
</dbReference>
<dbReference type="InterPro" id="IPR003784">
    <property type="entry name" value="BioY"/>
</dbReference>
<dbReference type="Proteomes" id="UP000296706">
    <property type="component" value="Chromosome"/>
</dbReference>
<dbReference type="KEGG" id="hsn:DV733_08775"/>
<dbReference type="Pfam" id="PF02632">
    <property type="entry name" value="BioY"/>
    <property type="match status" value="1"/>
</dbReference>
<dbReference type="Gene3D" id="1.10.1760.20">
    <property type="match status" value="1"/>
</dbReference>
<dbReference type="PANTHER" id="PTHR34295">
    <property type="entry name" value="BIOTIN TRANSPORTER BIOY"/>
    <property type="match status" value="1"/>
</dbReference>
<name>A0A4D6HCR0_9EURY</name>
<sequence>MAGEYESVELVPDETVKYFAGSVVVAALTAAFAQFAVPYPLSSAPFTLQTVGVYLAGLVLGPVWGAFSLLLYAVAGAAGAPVFGGGGSGVGVLTGPTGGYIVSFPIAAAVIGGLVHRRVTPRRLDDVSIPLQVGALAVGLGIVYLVGSVWLATQLEYSLTKGLVQGGLVFVPGDALKALAVMGLVTGGYLTGIVDEFAG</sequence>
<keyword evidence="1 2" id="KW-0472">Membrane</keyword>
<organism evidence="3 4">
    <name type="scientific">Halapricum salinum</name>
    <dbReference type="NCBI Taxonomy" id="1457250"/>
    <lineage>
        <taxon>Archaea</taxon>
        <taxon>Methanobacteriati</taxon>
        <taxon>Methanobacteriota</taxon>
        <taxon>Stenosarchaea group</taxon>
        <taxon>Halobacteria</taxon>
        <taxon>Halobacteriales</taxon>
        <taxon>Haloarculaceae</taxon>
        <taxon>Halapricum</taxon>
    </lineage>
</organism>
<dbReference type="GeneID" id="39847949"/>
<dbReference type="PANTHER" id="PTHR34295:SF1">
    <property type="entry name" value="BIOTIN TRANSPORTER BIOY"/>
    <property type="match status" value="1"/>
</dbReference>
<feature type="transmembrane region" description="Helical" evidence="2">
    <location>
        <begin position="53"/>
        <end position="78"/>
    </location>
</feature>
<gene>
    <name evidence="3" type="ORF">DV733_08775</name>
</gene>
<comment type="subcellular location">
    <subcellularLocation>
        <location evidence="1">Cell membrane</location>
        <topology evidence="1">Multi-pass membrane protein</topology>
    </subcellularLocation>
</comment>
<dbReference type="AlphaFoldDB" id="A0A4D6HCR0"/>
<protein>
    <submittedName>
        <fullName evidence="3">Biotin transporter BioY</fullName>
    </submittedName>
</protein>
<accession>A0A4D6HCR0</accession>
<dbReference type="GO" id="GO:0015225">
    <property type="term" value="F:biotin transmembrane transporter activity"/>
    <property type="evidence" value="ECO:0007669"/>
    <property type="project" value="UniProtKB-UniRule"/>
</dbReference>
<evidence type="ECO:0000313" key="3">
    <source>
        <dbReference type="EMBL" id="QCC51331.1"/>
    </source>
</evidence>
<proteinExistence type="inferred from homology"/>
<keyword evidence="2" id="KW-0812">Transmembrane</keyword>
<dbReference type="EMBL" id="CP031310">
    <property type="protein sequence ID" value="QCC51331.1"/>
    <property type="molecule type" value="Genomic_DNA"/>
</dbReference>
<feature type="transmembrane region" description="Helical" evidence="2">
    <location>
        <begin position="98"/>
        <end position="115"/>
    </location>
</feature>
<keyword evidence="1" id="KW-1003">Cell membrane</keyword>
<comment type="similarity">
    <text evidence="1">Belongs to the BioY family.</text>
</comment>
<reference evidence="3 4" key="1">
    <citation type="journal article" date="2019" name="Nat. Commun.">
        <title>A new type of DNA phosphorothioation-based antiviral system in archaea.</title>
        <authorList>
            <person name="Xiong L."/>
            <person name="Liu S."/>
            <person name="Chen S."/>
            <person name="Xiao Y."/>
            <person name="Zhu B."/>
            <person name="Gao Y."/>
            <person name="Zhang Y."/>
            <person name="Chen B."/>
            <person name="Luo J."/>
            <person name="Deng Z."/>
            <person name="Chen X."/>
            <person name="Wang L."/>
            <person name="Chen S."/>
        </authorList>
    </citation>
    <scope>NUCLEOTIDE SEQUENCE [LARGE SCALE GENOMIC DNA]</scope>
    <source>
        <strain evidence="3 4">CBA1105</strain>
    </source>
</reference>
<evidence type="ECO:0000313" key="4">
    <source>
        <dbReference type="Proteomes" id="UP000296706"/>
    </source>
</evidence>
<evidence type="ECO:0000256" key="1">
    <source>
        <dbReference type="PIRNR" id="PIRNR016661"/>
    </source>
</evidence>
<keyword evidence="4" id="KW-1185">Reference proteome</keyword>
<dbReference type="PIRSF" id="PIRSF016661">
    <property type="entry name" value="BioY"/>
    <property type="match status" value="1"/>
</dbReference>
<feature type="transmembrane region" description="Helical" evidence="2">
    <location>
        <begin position="18"/>
        <end position="41"/>
    </location>
</feature>
<evidence type="ECO:0000256" key="2">
    <source>
        <dbReference type="SAM" id="Phobius"/>
    </source>
</evidence>
<keyword evidence="1" id="KW-0813">Transport</keyword>
<feature type="transmembrane region" description="Helical" evidence="2">
    <location>
        <begin position="127"/>
        <end position="152"/>
    </location>
</feature>
<dbReference type="GO" id="GO:0005886">
    <property type="term" value="C:plasma membrane"/>
    <property type="evidence" value="ECO:0007669"/>
    <property type="project" value="UniProtKB-SubCell"/>
</dbReference>
<keyword evidence="2" id="KW-1133">Transmembrane helix</keyword>